<feature type="compositionally biased region" description="Basic residues" evidence="1">
    <location>
        <begin position="20"/>
        <end position="36"/>
    </location>
</feature>
<evidence type="ECO:0000313" key="3">
    <source>
        <dbReference type="Proteomes" id="UP001163152"/>
    </source>
</evidence>
<dbReference type="AlphaFoldDB" id="A0A9E9C8R4"/>
<dbReference type="RefSeq" id="WP_268610534.1">
    <property type="nucleotide sequence ID" value="NZ_CP113797.1"/>
</dbReference>
<keyword evidence="3" id="KW-1185">Reference proteome</keyword>
<reference evidence="2" key="1">
    <citation type="submission" date="2022-12" db="EMBL/GenBank/DDBJ databases">
        <title>Polyphasic identification of a Novel Hot-Spring Cyanobacterium Ocullathermofonsia sinensis gen nov. sp. nov. and Genomic Insights on its Adaptations to the Thermal Habitat.</title>
        <authorList>
            <person name="Daroch M."/>
            <person name="Tang J."/>
            <person name="Jiang Y."/>
        </authorList>
    </citation>
    <scope>NUCLEOTIDE SEQUENCE</scope>
    <source>
        <strain evidence="2">PKUAC-SCTA174</strain>
    </source>
</reference>
<proteinExistence type="predicted"/>
<gene>
    <name evidence="2" type="ORF">OXH18_00915</name>
</gene>
<dbReference type="KEGG" id="tsin:OXH18_00915"/>
<name>A0A9E9C8R4_9CYAN</name>
<evidence type="ECO:0000256" key="1">
    <source>
        <dbReference type="SAM" id="MobiDB-lite"/>
    </source>
</evidence>
<protein>
    <submittedName>
        <fullName evidence="2">Uncharacterized protein</fullName>
    </submittedName>
</protein>
<accession>A0A9E9C8R4</accession>
<sequence length="62" mass="6985">MAKRRNLKKEKALRNLAYARKFRKRTNTGRGMRRGRPGGGNAAQDMDDMEQDTTQDSTGAAE</sequence>
<evidence type="ECO:0000313" key="2">
    <source>
        <dbReference type="EMBL" id="WAL60588.1"/>
    </source>
</evidence>
<feature type="region of interest" description="Disordered" evidence="1">
    <location>
        <begin position="20"/>
        <end position="62"/>
    </location>
</feature>
<dbReference type="EMBL" id="CP113797">
    <property type="protein sequence ID" value="WAL60588.1"/>
    <property type="molecule type" value="Genomic_DNA"/>
</dbReference>
<dbReference type="Proteomes" id="UP001163152">
    <property type="component" value="Chromosome"/>
</dbReference>
<organism evidence="2 3">
    <name type="scientific">Thermocoleostomius sinensis A174</name>
    <dbReference type="NCBI Taxonomy" id="2016057"/>
    <lineage>
        <taxon>Bacteria</taxon>
        <taxon>Bacillati</taxon>
        <taxon>Cyanobacteriota</taxon>
        <taxon>Cyanophyceae</taxon>
        <taxon>Oculatellales</taxon>
        <taxon>Oculatellaceae</taxon>
        <taxon>Thermocoleostomius</taxon>
    </lineage>
</organism>